<organism evidence="2 3">
    <name type="scientific">Riccia fluitans</name>
    <dbReference type="NCBI Taxonomy" id="41844"/>
    <lineage>
        <taxon>Eukaryota</taxon>
        <taxon>Viridiplantae</taxon>
        <taxon>Streptophyta</taxon>
        <taxon>Embryophyta</taxon>
        <taxon>Marchantiophyta</taxon>
        <taxon>Marchantiopsida</taxon>
        <taxon>Marchantiidae</taxon>
        <taxon>Marchantiales</taxon>
        <taxon>Ricciaceae</taxon>
        <taxon>Riccia</taxon>
    </lineage>
</organism>
<dbReference type="Proteomes" id="UP001605036">
    <property type="component" value="Unassembled WGS sequence"/>
</dbReference>
<evidence type="ECO:0000256" key="1">
    <source>
        <dbReference type="SAM" id="MobiDB-lite"/>
    </source>
</evidence>
<gene>
    <name evidence="2" type="ORF">R1flu_019208</name>
</gene>
<sequence>MIDRFNYEPAYGPATVTQADGTCSVGTSRQTRANVERNATGKAGSRTCESRRKLPGELCVRMARAKRRAGIITESRSRENDEAQGGMRWAGSPRRN</sequence>
<feature type="region of interest" description="Disordered" evidence="1">
    <location>
        <begin position="1"/>
        <end position="48"/>
    </location>
</feature>
<evidence type="ECO:0000313" key="2">
    <source>
        <dbReference type="EMBL" id="KAL2651080.1"/>
    </source>
</evidence>
<protein>
    <submittedName>
        <fullName evidence="2">Uncharacterized protein</fullName>
    </submittedName>
</protein>
<reference evidence="2 3" key="1">
    <citation type="submission" date="2024-09" db="EMBL/GenBank/DDBJ databases">
        <title>Chromosome-scale assembly of Riccia fluitans.</title>
        <authorList>
            <person name="Paukszto L."/>
            <person name="Sawicki J."/>
            <person name="Karawczyk K."/>
            <person name="Piernik-Szablinska J."/>
            <person name="Szczecinska M."/>
            <person name="Mazdziarz M."/>
        </authorList>
    </citation>
    <scope>NUCLEOTIDE SEQUENCE [LARGE SCALE GENOMIC DNA]</scope>
    <source>
        <strain evidence="2">Rf_01</strain>
        <tissue evidence="2">Aerial parts of the thallus</tissue>
    </source>
</reference>
<comment type="caution">
    <text evidence="2">The sequence shown here is derived from an EMBL/GenBank/DDBJ whole genome shotgun (WGS) entry which is preliminary data.</text>
</comment>
<evidence type="ECO:0000313" key="3">
    <source>
        <dbReference type="Proteomes" id="UP001605036"/>
    </source>
</evidence>
<feature type="region of interest" description="Disordered" evidence="1">
    <location>
        <begin position="70"/>
        <end position="96"/>
    </location>
</feature>
<proteinExistence type="predicted"/>
<name>A0ABD1ZJI1_9MARC</name>
<dbReference type="AlphaFoldDB" id="A0ABD1ZJI1"/>
<feature type="compositionally biased region" description="Polar residues" evidence="1">
    <location>
        <begin position="15"/>
        <end position="33"/>
    </location>
</feature>
<keyword evidence="3" id="KW-1185">Reference proteome</keyword>
<accession>A0ABD1ZJI1</accession>
<dbReference type="EMBL" id="JBHFFA010000001">
    <property type="protein sequence ID" value="KAL2651080.1"/>
    <property type="molecule type" value="Genomic_DNA"/>
</dbReference>